<dbReference type="InParanoid" id="A0A0D8JTC3"/>
<evidence type="ECO:0000313" key="1">
    <source>
        <dbReference type="EMBL" id="KJF60196.1"/>
    </source>
</evidence>
<sequence>MYGVRSIYRSKDVSFVPLLILLRESTPSSAVNLDLTLDERNLPLGHLHFHAEDDHAILSPPPRTSAACKMFWSGCFVSSPPRMEGQKCVISDKTPAPRKGKKCCATCVDLYARTGVKADGLDRSCRIPTPVITCNRKKVSIRELQVSRLLFEVLENFRW</sequence>
<name>A0A0D8JTC3_COCIM</name>
<dbReference type="RefSeq" id="XP_012214293.1">
    <property type="nucleotide sequence ID" value="XM_012358870.1"/>
</dbReference>
<dbReference type="OMA" id="PPRMEGQ"/>
<accession>A0A0D8JTC3</accession>
<organism evidence="1 2">
    <name type="scientific">Coccidioides immitis (strain RS)</name>
    <name type="common">Valley fever fungus</name>
    <dbReference type="NCBI Taxonomy" id="246410"/>
    <lineage>
        <taxon>Eukaryota</taxon>
        <taxon>Fungi</taxon>
        <taxon>Dikarya</taxon>
        <taxon>Ascomycota</taxon>
        <taxon>Pezizomycotina</taxon>
        <taxon>Eurotiomycetes</taxon>
        <taxon>Eurotiomycetidae</taxon>
        <taxon>Onygenales</taxon>
        <taxon>Onygenaceae</taxon>
        <taxon>Coccidioides</taxon>
    </lineage>
</organism>
<keyword evidence="2" id="KW-1185">Reference proteome</keyword>
<dbReference type="GeneID" id="24163399"/>
<dbReference type="EMBL" id="GG704911">
    <property type="protein sequence ID" value="KJF60196.1"/>
    <property type="molecule type" value="Genomic_DNA"/>
</dbReference>
<reference evidence="2" key="1">
    <citation type="journal article" date="2009" name="Genome Res.">
        <title>Comparative genomic analyses of the human fungal pathogens Coccidioides and their relatives.</title>
        <authorList>
            <person name="Sharpton T.J."/>
            <person name="Stajich J.E."/>
            <person name="Rounsley S.D."/>
            <person name="Gardner M.J."/>
            <person name="Wortman J.R."/>
            <person name="Jordar V.S."/>
            <person name="Maiti R."/>
            <person name="Kodira C.D."/>
            <person name="Neafsey D.E."/>
            <person name="Zeng Q."/>
            <person name="Hung C.-Y."/>
            <person name="McMahan C."/>
            <person name="Muszewska A."/>
            <person name="Grynberg M."/>
            <person name="Mandel M.A."/>
            <person name="Kellner E.M."/>
            <person name="Barker B.M."/>
            <person name="Galgiani J.N."/>
            <person name="Orbach M.J."/>
            <person name="Kirkland T.N."/>
            <person name="Cole G.T."/>
            <person name="Henn M.R."/>
            <person name="Birren B.W."/>
            <person name="Taylor J.W."/>
        </authorList>
    </citation>
    <scope>NUCLEOTIDE SEQUENCE [LARGE SCALE GENOMIC DNA]</scope>
    <source>
        <strain evidence="2">RS</strain>
    </source>
</reference>
<protein>
    <submittedName>
        <fullName evidence="1">Uncharacterized protein</fullName>
    </submittedName>
</protein>
<gene>
    <name evidence="1" type="ORF">CIMG_10703</name>
</gene>
<dbReference type="VEuPathDB" id="FungiDB:CIMG_10703"/>
<dbReference type="KEGG" id="cim:CIMG_10703"/>
<reference evidence="2" key="2">
    <citation type="journal article" date="2010" name="Genome Res.">
        <title>Population genomic sequencing of Coccidioides fungi reveals recent hybridization and transposon control.</title>
        <authorList>
            <person name="Neafsey D.E."/>
            <person name="Barker B.M."/>
            <person name="Sharpton T.J."/>
            <person name="Stajich J.E."/>
            <person name="Park D.J."/>
            <person name="Whiston E."/>
            <person name="Hung C.-Y."/>
            <person name="McMahan C."/>
            <person name="White J."/>
            <person name="Sykes S."/>
            <person name="Heiman D."/>
            <person name="Young S."/>
            <person name="Zeng Q."/>
            <person name="Abouelleil A."/>
            <person name="Aftuck L."/>
            <person name="Bessette D."/>
            <person name="Brown A."/>
            <person name="FitzGerald M."/>
            <person name="Lui A."/>
            <person name="Macdonald J.P."/>
            <person name="Priest M."/>
            <person name="Orbach M.J."/>
            <person name="Galgiani J.N."/>
            <person name="Kirkland T.N."/>
            <person name="Cole G.T."/>
            <person name="Birren B.W."/>
            <person name="Henn M.R."/>
            <person name="Taylor J.W."/>
            <person name="Rounsley S.D."/>
        </authorList>
    </citation>
    <scope>GENOME REANNOTATION</scope>
    <source>
        <strain evidence="2">RS</strain>
    </source>
</reference>
<dbReference type="Proteomes" id="UP000001261">
    <property type="component" value="Unassembled WGS sequence"/>
</dbReference>
<proteinExistence type="predicted"/>
<evidence type="ECO:0000313" key="2">
    <source>
        <dbReference type="Proteomes" id="UP000001261"/>
    </source>
</evidence>
<dbReference type="AlphaFoldDB" id="A0A0D8JTC3"/>